<comment type="caution">
    <text evidence="1">The sequence shown here is derived from an EMBL/GenBank/DDBJ whole genome shotgun (WGS) entry which is preliminary data.</text>
</comment>
<sequence>MKPTSTELPNPVDGTRDAAMSDIASGALTSPMTPWSPQNLRSLQSSANIPTTREKVQSPVQRSEERVALSRTRRPESTSKELRALPVPVLQSPTVEPGRGDGAPSFDTSERPPGLVLSESAEHFQLPDGVSQEQFCRQQVEPDPRAGLPVPLPTGPVHSVTRGKLLSLRHVLCHLDTQYWRSQVPYIPLLLPAPFCSSLVLSGYAVDAQNHDIVWRPASGEHYHLHFRSERRKKQLRHNNVDMSFYITIGGRREDSRNWSLVTETSTKQDIFVRNVQREIDADTEGLHIDWNYPEDACSGRGSAVAFSQIIAKLHRANIPLVISVPPDESRMPFYDLSNTAPFVQFVAPETFTTTLAGLWVPSTRPSRWENYTLQPGKTHMAKVCQQLLNYYSIFPECYLTWLPDDNSTFRVATLLTRDAVSKRIKQSYDEGMGIAPVMAYNIDLDDFEGSCSGGTYLSPIIHALATSSF</sequence>
<protein>
    <submittedName>
        <fullName evidence="1">Uncharacterized protein</fullName>
    </submittedName>
</protein>
<evidence type="ECO:0000313" key="2">
    <source>
        <dbReference type="Proteomes" id="UP000821865"/>
    </source>
</evidence>
<name>A0ACB8D684_DERSI</name>
<proteinExistence type="predicted"/>
<gene>
    <name evidence="1" type="ORF">HPB49_014302</name>
</gene>
<evidence type="ECO:0000313" key="1">
    <source>
        <dbReference type="EMBL" id="KAH7959848.1"/>
    </source>
</evidence>
<dbReference type="Proteomes" id="UP000821865">
    <property type="component" value="Chromosome 3"/>
</dbReference>
<dbReference type="EMBL" id="CM023472">
    <property type="protein sequence ID" value="KAH7959848.1"/>
    <property type="molecule type" value="Genomic_DNA"/>
</dbReference>
<keyword evidence="2" id="KW-1185">Reference proteome</keyword>
<organism evidence="1 2">
    <name type="scientific">Dermacentor silvarum</name>
    <name type="common">Tick</name>
    <dbReference type="NCBI Taxonomy" id="543639"/>
    <lineage>
        <taxon>Eukaryota</taxon>
        <taxon>Metazoa</taxon>
        <taxon>Ecdysozoa</taxon>
        <taxon>Arthropoda</taxon>
        <taxon>Chelicerata</taxon>
        <taxon>Arachnida</taxon>
        <taxon>Acari</taxon>
        <taxon>Parasitiformes</taxon>
        <taxon>Ixodida</taxon>
        <taxon>Ixodoidea</taxon>
        <taxon>Ixodidae</taxon>
        <taxon>Rhipicephalinae</taxon>
        <taxon>Dermacentor</taxon>
    </lineage>
</organism>
<accession>A0ACB8D684</accession>
<reference evidence="1" key="1">
    <citation type="submission" date="2020-05" db="EMBL/GenBank/DDBJ databases">
        <title>Large-scale comparative analyses of tick genomes elucidate their genetic diversity and vector capacities.</title>
        <authorList>
            <person name="Jia N."/>
            <person name="Wang J."/>
            <person name="Shi W."/>
            <person name="Du L."/>
            <person name="Sun Y."/>
            <person name="Zhan W."/>
            <person name="Jiang J."/>
            <person name="Wang Q."/>
            <person name="Zhang B."/>
            <person name="Ji P."/>
            <person name="Sakyi L.B."/>
            <person name="Cui X."/>
            <person name="Yuan T."/>
            <person name="Jiang B."/>
            <person name="Yang W."/>
            <person name="Lam T.T.-Y."/>
            <person name="Chang Q."/>
            <person name="Ding S."/>
            <person name="Wang X."/>
            <person name="Zhu J."/>
            <person name="Ruan X."/>
            <person name="Zhao L."/>
            <person name="Wei J."/>
            <person name="Que T."/>
            <person name="Du C."/>
            <person name="Cheng J."/>
            <person name="Dai P."/>
            <person name="Han X."/>
            <person name="Huang E."/>
            <person name="Gao Y."/>
            <person name="Liu J."/>
            <person name="Shao H."/>
            <person name="Ye R."/>
            <person name="Li L."/>
            <person name="Wei W."/>
            <person name="Wang X."/>
            <person name="Wang C."/>
            <person name="Yang T."/>
            <person name="Huo Q."/>
            <person name="Li W."/>
            <person name="Guo W."/>
            <person name="Chen H."/>
            <person name="Zhou L."/>
            <person name="Ni X."/>
            <person name="Tian J."/>
            <person name="Zhou Y."/>
            <person name="Sheng Y."/>
            <person name="Liu T."/>
            <person name="Pan Y."/>
            <person name="Xia L."/>
            <person name="Li J."/>
            <person name="Zhao F."/>
            <person name="Cao W."/>
        </authorList>
    </citation>
    <scope>NUCLEOTIDE SEQUENCE</scope>
    <source>
        <strain evidence="1">Dsil-2018</strain>
    </source>
</reference>